<dbReference type="AlphaFoldDB" id="A0A1C4U6K8"/>
<evidence type="ECO:0000256" key="2">
    <source>
        <dbReference type="SAM" id="Phobius"/>
    </source>
</evidence>
<name>A0A1C4U6K8_MICVI</name>
<accession>A0A1C4U6K8</accession>
<dbReference type="EMBL" id="LT607411">
    <property type="protein sequence ID" value="SCE67237.1"/>
    <property type="molecule type" value="Genomic_DNA"/>
</dbReference>
<gene>
    <name evidence="3" type="ORF">GA0074695_0202</name>
</gene>
<proteinExistence type="predicted"/>
<evidence type="ECO:0000256" key="1">
    <source>
        <dbReference type="SAM" id="MobiDB-lite"/>
    </source>
</evidence>
<feature type="transmembrane region" description="Helical" evidence="2">
    <location>
        <begin position="46"/>
        <end position="65"/>
    </location>
</feature>
<evidence type="ECO:0008006" key="5">
    <source>
        <dbReference type="Google" id="ProtNLM"/>
    </source>
</evidence>
<feature type="region of interest" description="Disordered" evidence="1">
    <location>
        <begin position="1"/>
        <end position="34"/>
    </location>
</feature>
<keyword evidence="4" id="KW-1185">Reference proteome</keyword>
<organism evidence="3 4">
    <name type="scientific">Micromonospora viridifaciens</name>
    <dbReference type="NCBI Taxonomy" id="1881"/>
    <lineage>
        <taxon>Bacteria</taxon>
        <taxon>Bacillati</taxon>
        <taxon>Actinomycetota</taxon>
        <taxon>Actinomycetes</taxon>
        <taxon>Micromonosporales</taxon>
        <taxon>Micromonosporaceae</taxon>
        <taxon>Micromonospora</taxon>
    </lineage>
</organism>
<keyword evidence="2" id="KW-1133">Transmembrane helix</keyword>
<dbReference type="InterPro" id="IPR047789">
    <property type="entry name" value="CU044_5270-like"/>
</dbReference>
<evidence type="ECO:0000313" key="3">
    <source>
        <dbReference type="EMBL" id="SCE67237.1"/>
    </source>
</evidence>
<protein>
    <recommendedName>
        <fullName evidence="5">CU044_5270 family protein</fullName>
    </recommendedName>
</protein>
<dbReference type="NCBIfam" id="NF038083">
    <property type="entry name" value="CU044_5270_fam"/>
    <property type="match status" value="1"/>
</dbReference>
<reference evidence="4" key="1">
    <citation type="submission" date="2016-06" db="EMBL/GenBank/DDBJ databases">
        <authorList>
            <person name="Varghese N."/>
            <person name="Submissions Spin"/>
        </authorList>
    </citation>
    <scope>NUCLEOTIDE SEQUENCE [LARGE SCALE GENOMIC DNA]</scope>
    <source>
        <strain evidence="4">DSM 43909</strain>
    </source>
</reference>
<keyword evidence="2" id="KW-0812">Transmembrane</keyword>
<dbReference type="Proteomes" id="UP000198242">
    <property type="component" value="Chromosome I"/>
</dbReference>
<evidence type="ECO:0000313" key="4">
    <source>
        <dbReference type="Proteomes" id="UP000198242"/>
    </source>
</evidence>
<sequence length="311" mass="33138">MMIKDLGEGLAPEPHSPSGLRHRVLSSTRPGTATVGRRRRLGRRGLVPVAAFAAVVLAATLVVYGRGGPVEPVDASADAPRLLLAAAETALDGPDLAPRPDQFVYVESAGSSVVTEYTGGLRDRLRLTGQHQESHERQVWLSADGTHDGLVRLRPRGSDGAWEDLPVSAPEMAPAAPVGLPEDAAGMREYLYRNSHGANPPDQQAFITLGDLIKESYLPPRVLAAAFQAASGIPGVEVVPNVVDAAGRPGVAVAREDDGLREELIFDARNHRFLGARSVVVGRFEELPRGTVRYASAVLRLSVVDQVGQRP</sequence>
<keyword evidence="2" id="KW-0472">Membrane</keyword>